<dbReference type="AlphaFoldDB" id="A0A392T314"/>
<sequence length="39" mass="4260">MKFIANKPPIVPTESASFSGALYSRPIAYRATSPPTKYT</sequence>
<keyword evidence="2" id="KW-1185">Reference proteome</keyword>
<evidence type="ECO:0000313" key="2">
    <source>
        <dbReference type="Proteomes" id="UP000265520"/>
    </source>
</evidence>
<name>A0A392T314_9FABA</name>
<evidence type="ECO:0000313" key="1">
    <source>
        <dbReference type="EMBL" id="MCI54546.1"/>
    </source>
</evidence>
<organism evidence="1 2">
    <name type="scientific">Trifolium medium</name>
    <dbReference type="NCBI Taxonomy" id="97028"/>
    <lineage>
        <taxon>Eukaryota</taxon>
        <taxon>Viridiplantae</taxon>
        <taxon>Streptophyta</taxon>
        <taxon>Embryophyta</taxon>
        <taxon>Tracheophyta</taxon>
        <taxon>Spermatophyta</taxon>
        <taxon>Magnoliopsida</taxon>
        <taxon>eudicotyledons</taxon>
        <taxon>Gunneridae</taxon>
        <taxon>Pentapetalae</taxon>
        <taxon>rosids</taxon>
        <taxon>fabids</taxon>
        <taxon>Fabales</taxon>
        <taxon>Fabaceae</taxon>
        <taxon>Papilionoideae</taxon>
        <taxon>50 kb inversion clade</taxon>
        <taxon>NPAAA clade</taxon>
        <taxon>Hologalegina</taxon>
        <taxon>IRL clade</taxon>
        <taxon>Trifolieae</taxon>
        <taxon>Trifolium</taxon>
    </lineage>
</organism>
<reference evidence="1 2" key="1">
    <citation type="journal article" date="2018" name="Front. Plant Sci.">
        <title>Red Clover (Trifolium pratense) and Zigzag Clover (T. medium) - A Picture of Genomic Similarities and Differences.</title>
        <authorList>
            <person name="Dluhosova J."/>
            <person name="Istvanek J."/>
            <person name="Nedelnik J."/>
            <person name="Repkova J."/>
        </authorList>
    </citation>
    <scope>NUCLEOTIDE SEQUENCE [LARGE SCALE GENOMIC DNA]</scope>
    <source>
        <strain evidence="2">cv. 10/8</strain>
        <tissue evidence="1">Leaf</tissue>
    </source>
</reference>
<comment type="caution">
    <text evidence="1">The sequence shown here is derived from an EMBL/GenBank/DDBJ whole genome shotgun (WGS) entry which is preliminary data.</text>
</comment>
<protein>
    <submittedName>
        <fullName evidence="1">Uncharacterized protein</fullName>
    </submittedName>
</protein>
<dbReference type="Proteomes" id="UP000265520">
    <property type="component" value="Unassembled WGS sequence"/>
</dbReference>
<feature type="non-terminal residue" evidence="1">
    <location>
        <position position="39"/>
    </location>
</feature>
<dbReference type="EMBL" id="LXQA010481082">
    <property type="protein sequence ID" value="MCI54546.1"/>
    <property type="molecule type" value="Genomic_DNA"/>
</dbReference>
<proteinExistence type="predicted"/>
<accession>A0A392T314</accession>